<dbReference type="SMART" id="SM01101">
    <property type="entry name" value="CRISPR_assoc"/>
    <property type="match status" value="1"/>
</dbReference>
<accession>A0A373A1Q9</accession>
<protein>
    <submittedName>
        <fullName evidence="2">Type I-E CRISPR-associated protein Cas6/Cse3/CasE</fullName>
    </submittedName>
</protein>
<dbReference type="Proteomes" id="UP000263377">
    <property type="component" value="Unassembled WGS sequence"/>
</dbReference>
<feature type="compositionally biased region" description="Low complexity" evidence="1">
    <location>
        <begin position="1"/>
        <end position="20"/>
    </location>
</feature>
<dbReference type="AlphaFoldDB" id="A0A373A1Q9"/>
<evidence type="ECO:0000313" key="2">
    <source>
        <dbReference type="EMBL" id="RGD62088.1"/>
    </source>
</evidence>
<dbReference type="Pfam" id="PF08798">
    <property type="entry name" value="CRISPR_assoc"/>
    <property type="match status" value="1"/>
</dbReference>
<dbReference type="EMBL" id="QVIG01000001">
    <property type="protein sequence ID" value="RGD62088.1"/>
    <property type="molecule type" value="Genomic_DNA"/>
</dbReference>
<dbReference type="SUPFAM" id="SSF117987">
    <property type="entry name" value="CRISPR-associated protein"/>
    <property type="match status" value="2"/>
</dbReference>
<feature type="region of interest" description="Disordered" evidence="1">
    <location>
        <begin position="1"/>
        <end position="35"/>
    </location>
</feature>
<keyword evidence="3" id="KW-1185">Reference proteome</keyword>
<sequence>MTPASATNDSTTTATTTPTSRQLPARRGRRGTPMTSAYLTEIRLNTRSRDVQADLRNGGYGFHHRTARLTDTTSGDTSRLLWRLDTFNNGLRLLIQTTDKPDPTTLPDHYGNTRTLPLDKHLDRLTTGQKIRYRLAGNSVRFAFDEITGLPLPNRIPCKGDEITTWWTRRAPEIGLDVDTTATFQLPTVTGTRERKPGFRLVLTRYDGTATITNPDTLRTAMLAGIGRGKAFGAGLLTIAATL</sequence>
<dbReference type="Gene3D" id="3.30.70.1200">
    <property type="entry name" value="Crispr-associated protein, domain 1"/>
    <property type="match status" value="1"/>
</dbReference>
<gene>
    <name evidence="2" type="ORF">DR950_33950</name>
</gene>
<dbReference type="CDD" id="cd09727">
    <property type="entry name" value="Cas6_I-E"/>
    <property type="match status" value="1"/>
</dbReference>
<dbReference type="Gene3D" id="3.30.70.1210">
    <property type="entry name" value="Crispr-associated protein, domain 2"/>
    <property type="match status" value="1"/>
</dbReference>
<reference evidence="2 3" key="1">
    <citation type="submission" date="2018-08" db="EMBL/GenBank/DDBJ databases">
        <title>Diversity &amp; Physiological Properties of Lignin-Decomposing Actinobacteria from Soil.</title>
        <authorList>
            <person name="Roh S.G."/>
            <person name="Kim S.B."/>
        </authorList>
    </citation>
    <scope>NUCLEOTIDE SEQUENCE [LARGE SCALE GENOMIC DNA]</scope>
    <source>
        <strain evidence="2 3">MMS17-GH009</strain>
    </source>
</reference>
<evidence type="ECO:0000256" key="1">
    <source>
        <dbReference type="SAM" id="MobiDB-lite"/>
    </source>
</evidence>
<comment type="caution">
    <text evidence="2">The sequence shown here is derived from an EMBL/GenBank/DDBJ whole genome shotgun (WGS) entry which is preliminary data.</text>
</comment>
<evidence type="ECO:0000313" key="3">
    <source>
        <dbReference type="Proteomes" id="UP000263377"/>
    </source>
</evidence>
<proteinExistence type="predicted"/>
<dbReference type="InterPro" id="IPR010179">
    <property type="entry name" value="CRISPR-assoc_prot_Cse3"/>
</dbReference>
<organism evidence="2 3">
    <name type="scientific">Kitasatospora xanthocidica</name>
    <dbReference type="NCBI Taxonomy" id="83382"/>
    <lineage>
        <taxon>Bacteria</taxon>
        <taxon>Bacillati</taxon>
        <taxon>Actinomycetota</taxon>
        <taxon>Actinomycetes</taxon>
        <taxon>Kitasatosporales</taxon>
        <taxon>Streptomycetaceae</taxon>
        <taxon>Kitasatospora</taxon>
    </lineage>
</organism>
<name>A0A373A1Q9_9ACTN</name>